<accession>H5XHE9</accession>
<organism evidence="2 3">
    <name type="scientific">Saccharomonospora cyanea NA-134</name>
    <dbReference type="NCBI Taxonomy" id="882082"/>
    <lineage>
        <taxon>Bacteria</taxon>
        <taxon>Bacillati</taxon>
        <taxon>Actinomycetota</taxon>
        <taxon>Actinomycetes</taxon>
        <taxon>Pseudonocardiales</taxon>
        <taxon>Pseudonocardiaceae</taxon>
        <taxon>Saccharomonospora</taxon>
    </lineage>
</organism>
<dbReference type="eggNOG" id="COG1238">
    <property type="taxonomic scope" value="Bacteria"/>
</dbReference>
<dbReference type="STRING" id="882082.SaccyDRAFT_1736"/>
<dbReference type="AlphaFoldDB" id="H5XHE9"/>
<reference evidence="2 3" key="1">
    <citation type="submission" date="2011-11" db="EMBL/GenBank/DDBJ databases">
        <title>The Noncontiguous Finished sequence of Saccharomonospora cyanea NA-134.</title>
        <authorList>
            <consortium name="US DOE Joint Genome Institute"/>
            <person name="Lucas S."/>
            <person name="Han J."/>
            <person name="Lapidus A."/>
            <person name="Cheng J.-F."/>
            <person name="Goodwin L."/>
            <person name="Pitluck S."/>
            <person name="Peters L."/>
            <person name="Ovchinnikova G."/>
            <person name="Lu M."/>
            <person name="Detter J.C."/>
            <person name="Han C."/>
            <person name="Tapia R."/>
            <person name="Land M."/>
            <person name="Hauser L."/>
            <person name="Kyrpides N."/>
            <person name="Ivanova N."/>
            <person name="Pagani I."/>
            <person name="Brambilla E.-M."/>
            <person name="Klenk H.-P."/>
            <person name="Woyke T."/>
        </authorList>
    </citation>
    <scope>NUCLEOTIDE SEQUENCE [LARGE SCALE GENOMIC DNA]</scope>
    <source>
        <strain evidence="2 3">NA-134</strain>
    </source>
</reference>
<dbReference type="RefSeq" id="WP_005455401.1">
    <property type="nucleotide sequence ID" value="NZ_CM001440.1"/>
</dbReference>
<evidence type="ECO:0000313" key="2">
    <source>
        <dbReference type="EMBL" id="EHR60634.1"/>
    </source>
</evidence>
<name>H5XHE9_9PSEU</name>
<evidence type="ECO:0000256" key="1">
    <source>
        <dbReference type="SAM" id="Phobius"/>
    </source>
</evidence>
<keyword evidence="1" id="KW-0472">Membrane</keyword>
<feature type="transmembrane region" description="Helical" evidence="1">
    <location>
        <begin position="39"/>
        <end position="59"/>
    </location>
</feature>
<protein>
    <submittedName>
        <fullName evidence="2">Uncharacterized protein</fullName>
    </submittedName>
</protein>
<feature type="transmembrane region" description="Helical" evidence="1">
    <location>
        <begin position="105"/>
        <end position="130"/>
    </location>
</feature>
<keyword evidence="3" id="KW-1185">Reference proteome</keyword>
<keyword evidence="1" id="KW-0812">Transmembrane</keyword>
<proteinExistence type="predicted"/>
<sequence length="162" mass="17730">MTMWLLATFGFALATAVVPVASLEVFLLGLAVHRPDLPWLALGILGAGGQIAGKLVYYYTARESLRLPALLRRRGRPDLPDGRRRGRIGEALRRLSERAQQRPQWMISLFGISAVVGLPPFGMTTVLAGLTRMRLSLFVAVGFLGRCVRYSGLVVLPTLLTT</sequence>
<dbReference type="Proteomes" id="UP000002791">
    <property type="component" value="Chromosome"/>
</dbReference>
<dbReference type="EMBL" id="CM001440">
    <property type="protein sequence ID" value="EHR60634.1"/>
    <property type="molecule type" value="Genomic_DNA"/>
</dbReference>
<keyword evidence="1" id="KW-1133">Transmembrane helix</keyword>
<evidence type="ECO:0000313" key="3">
    <source>
        <dbReference type="Proteomes" id="UP000002791"/>
    </source>
</evidence>
<dbReference type="HOGENOM" id="CLU_132474_0_0_11"/>
<gene>
    <name evidence="2" type="ORF">SaccyDRAFT_1736</name>
</gene>
<dbReference type="OrthoDB" id="5191298at2"/>